<evidence type="ECO:0000313" key="4">
    <source>
        <dbReference type="EMBL" id="KDQ63980.1"/>
    </source>
</evidence>
<dbReference type="PANTHER" id="PTHR31138:SF1">
    <property type="entry name" value="PDZ DOMAIN-CONTAINING PROTEIN"/>
    <property type="match status" value="1"/>
</dbReference>
<name>A0A067QCW3_9AGAM</name>
<proteinExistence type="predicted"/>
<feature type="compositionally biased region" description="Basic and acidic residues" evidence="2">
    <location>
        <begin position="1"/>
        <end position="12"/>
    </location>
</feature>
<feature type="coiled-coil region" evidence="1">
    <location>
        <begin position="886"/>
        <end position="927"/>
    </location>
</feature>
<gene>
    <name evidence="4" type="ORF">JAAARDRAFT_74864</name>
</gene>
<dbReference type="OrthoDB" id="5407957at2759"/>
<dbReference type="HOGENOM" id="CLU_017363_0_0_1"/>
<accession>A0A067QCW3</accession>
<feature type="domain" description="HAM1-like N-terminal" evidence="3">
    <location>
        <begin position="69"/>
        <end position="269"/>
    </location>
</feature>
<evidence type="ECO:0000256" key="2">
    <source>
        <dbReference type="SAM" id="MobiDB-lite"/>
    </source>
</evidence>
<dbReference type="InParanoid" id="A0A067QCW3"/>
<keyword evidence="1" id="KW-0175">Coiled coil</keyword>
<dbReference type="Proteomes" id="UP000027265">
    <property type="component" value="Unassembled WGS sequence"/>
</dbReference>
<sequence length="941" mass="103975">MTSRWMSEDSKSRTHPQRSPRSGAMGFCFSCCRRQKRSQEQDPLLPQRHVNREHEDADPPPHSNLEKLAHVLAALNVQKLPSQDQINRILQLALRSDLLGNVDAGKLGAGYGYGPLSQSGRKVVADVRLVLDAVAQIGLEKNDDDKLQDLIFHTEQIDSSSVNADIAVNVRDENLPQHVEVVANELPTRSEVQSDTGHLLHSIKSLARLLITSSTFRLILSDVFLMAREMLADVATEVSRAAIRVEAAAENVRAAVKPQGWDRDQIEDSANELGENVNRLAEVAKERVNVASALGPERVKEVAIARLQEVMVRAHQNPQYRSALQTILLIIRKYSHKLGIISQTIHQSTNASPSTSAAPITFTPVVWTDEHISHALEDTKILLERLASGYQLDPLLRTITATISDITTNGSESVAIKQCFASFGNWVDESLANPAFSTSFLGTQSIQAIYDECQRLLDQERDSPWSRDVREFMNEATTFLDRIQNDRSTMKLVGAIEALAEDARNLGRDALTAGSITSGKWRQELKRDAMAWLVPRILTSLIGRVIPMPRVEYKDSSMEAVLDSMYLSFGTGDEGGLSLLPDHIRVQNWSELRLDILEDGLEQNGNAGYSGPGSVQSVSRVRLYMDGIRMASTSGVGYYVNYQYGSSVLGVPLGFGYQDEGLVSIDFGEGVMMDVEVEIGDLDEPNSWISSWRERSDGEGEALFRVTDVKLSFPGLSFSIDRSKHWILNKVVLQPLSGPAVRYVLKSVLEGQIKGALDNLGLWVGRIQKDANAKALEQGNESVGLEEYWDAVLGRAGRYTEQDDFEETTDAEEDGAPAVETHIKPTLKGLVRTTITQAEPTSSHPPTPDEAVIAIGVGPQVVQHSAGPYGEDRIEEGIMEVVDVVVDSVEQTAEQAKEAAYQAREAAVKAREDVEKVEQRVEIVQRVEGRKKDWRSKAFDV</sequence>
<dbReference type="EMBL" id="KL197709">
    <property type="protein sequence ID" value="KDQ63980.1"/>
    <property type="molecule type" value="Genomic_DNA"/>
</dbReference>
<evidence type="ECO:0000313" key="5">
    <source>
        <dbReference type="Proteomes" id="UP000027265"/>
    </source>
</evidence>
<evidence type="ECO:0000256" key="1">
    <source>
        <dbReference type="SAM" id="Coils"/>
    </source>
</evidence>
<feature type="domain" description="HAM1-like N-terminal" evidence="3">
    <location>
        <begin position="285"/>
        <end position="568"/>
    </location>
</feature>
<feature type="region of interest" description="Disordered" evidence="2">
    <location>
        <begin position="1"/>
        <end position="24"/>
    </location>
</feature>
<dbReference type="AlphaFoldDB" id="A0A067QCW3"/>
<protein>
    <recommendedName>
        <fullName evidence="3">HAM1-like N-terminal domain-containing protein</fullName>
    </recommendedName>
</protein>
<keyword evidence="5" id="KW-1185">Reference proteome</keyword>
<dbReference type="PANTHER" id="PTHR31138">
    <property type="entry name" value="CHROMOSOME 19, WHOLE GENOME SHOTGUN SEQUENCE"/>
    <property type="match status" value="1"/>
</dbReference>
<dbReference type="InterPro" id="IPR045967">
    <property type="entry name" value="HAM1-like_N"/>
</dbReference>
<organism evidence="4 5">
    <name type="scientific">Jaapia argillacea MUCL 33604</name>
    <dbReference type="NCBI Taxonomy" id="933084"/>
    <lineage>
        <taxon>Eukaryota</taxon>
        <taxon>Fungi</taxon>
        <taxon>Dikarya</taxon>
        <taxon>Basidiomycota</taxon>
        <taxon>Agaricomycotina</taxon>
        <taxon>Agaricomycetes</taxon>
        <taxon>Agaricomycetidae</taxon>
        <taxon>Jaapiales</taxon>
        <taxon>Jaapiaceae</taxon>
        <taxon>Jaapia</taxon>
    </lineage>
</organism>
<dbReference type="Pfam" id="PF19343">
    <property type="entry name" value="HAM1_N"/>
    <property type="match status" value="2"/>
</dbReference>
<reference evidence="5" key="1">
    <citation type="journal article" date="2014" name="Proc. Natl. Acad. Sci. U.S.A.">
        <title>Extensive sampling of basidiomycete genomes demonstrates inadequacy of the white-rot/brown-rot paradigm for wood decay fungi.</title>
        <authorList>
            <person name="Riley R."/>
            <person name="Salamov A.A."/>
            <person name="Brown D.W."/>
            <person name="Nagy L.G."/>
            <person name="Floudas D."/>
            <person name="Held B.W."/>
            <person name="Levasseur A."/>
            <person name="Lombard V."/>
            <person name="Morin E."/>
            <person name="Otillar R."/>
            <person name="Lindquist E.A."/>
            <person name="Sun H."/>
            <person name="LaButti K.M."/>
            <person name="Schmutz J."/>
            <person name="Jabbour D."/>
            <person name="Luo H."/>
            <person name="Baker S.E."/>
            <person name="Pisabarro A.G."/>
            <person name="Walton J.D."/>
            <person name="Blanchette R.A."/>
            <person name="Henrissat B."/>
            <person name="Martin F."/>
            <person name="Cullen D."/>
            <person name="Hibbett D.S."/>
            <person name="Grigoriev I.V."/>
        </authorList>
    </citation>
    <scope>NUCLEOTIDE SEQUENCE [LARGE SCALE GENOMIC DNA]</scope>
    <source>
        <strain evidence="5">MUCL 33604</strain>
    </source>
</reference>
<evidence type="ECO:0000259" key="3">
    <source>
        <dbReference type="Pfam" id="PF19343"/>
    </source>
</evidence>
<dbReference type="STRING" id="933084.A0A067QCW3"/>